<feature type="signal peptide" evidence="1">
    <location>
        <begin position="1"/>
        <end position="23"/>
    </location>
</feature>
<organism evidence="2 3">
    <name type="scientific">Neogemmobacter tilapiae</name>
    <dbReference type="NCBI Taxonomy" id="875041"/>
    <lineage>
        <taxon>Bacteria</taxon>
        <taxon>Pseudomonadati</taxon>
        <taxon>Pseudomonadota</taxon>
        <taxon>Alphaproteobacteria</taxon>
        <taxon>Rhodobacterales</taxon>
        <taxon>Paracoccaceae</taxon>
        <taxon>Neogemmobacter</taxon>
    </lineage>
</organism>
<feature type="chain" id="PRO_5037563586" description="DUF4919 domain-containing protein" evidence="1">
    <location>
        <begin position="24"/>
        <end position="198"/>
    </location>
</feature>
<dbReference type="EMBL" id="BMYJ01000002">
    <property type="protein sequence ID" value="GHC48165.1"/>
    <property type="molecule type" value="Genomic_DNA"/>
</dbReference>
<dbReference type="Proteomes" id="UP000638981">
    <property type="component" value="Unassembled WGS sequence"/>
</dbReference>
<gene>
    <name evidence="2" type="ORF">GCM10007315_07650</name>
</gene>
<evidence type="ECO:0008006" key="4">
    <source>
        <dbReference type="Google" id="ProtNLM"/>
    </source>
</evidence>
<dbReference type="RefSeq" id="WP_189410299.1">
    <property type="nucleotide sequence ID" value="NZ_BMYJ01000002.1"/>
</dbReference>
<reference evidence="2" key="2">
    <citation type="submission" date="2020-09" db="EMBL/GenBank/DDBJ databases">
        <authorList>
            <person name="Sun Q."/>
            <person name="Kim S."/>
        </authorList>
    </citation>
    <scope>NUCLEOTIDE SEQUENCE</scope>
    <source>
        <strain evidence="2">KCTC 23310</strain>
    </source>
</reference>
<reference evidence="2" key="1">
    <citation type="journal article" date="2014" name="Int. J. Syst. Evol. Microbiol.">
        <title>Complete genome sequence of Corynebacterium casei LMG S-19264T (=DSM 44701T), isolated from a smear-ripened cheese.</title>
        <authorList>
            <consortium name="US DOE Joint Genome Institute (JGI-PGF)"/>
            <person name="Walter F."/>
            <person name="Albersmeier A."/>
            <person name="Kalinowski J."/>
            <person name="Ruckert C."/>
        </authorList>
    </citation>
    <scope>NUCLEOTIDE SEQUENCE</scope>
    <source>
        <strain evidence="2">KCTC 23310</strain>
    </source>
</reference>
<keyword evidence="1" id="KW-0732">Signal</keyword>
<proteinExistence type="predicted"/>
<keyword evidence="3" id="KW-1185">Reference proteome</keyword>
<evidence type="ECO:0000256" key="1">
    <source>
        <dbReference type="SAM" id="SignalP"/>
    </source>
</evidence>
<name>A0A918TJU2_9RHOB</name>
<evidence type="ECO:0000313" key="2">
    <source>
        <dbReference type="EMBL" id="GHC48165.1"/>
    </source>
</evidence>
<accession>A0A918TJU2</accession>
<dbReference type="AlphaFoldDB" id="A0A918TJU2"/>
<comment type="caution">
    <text evidence="2">The sequence shown here is derived from an EMBL/GenBank/DDBJ whole genome shotgun (WGS) entry which is preliminary data.</text>
</comment>
<sequence>MRTSFLAAGITTCFALASVQAVASTKELESAIYQVIPFNEEPYVSLDMRKAYVIALLAYWNSFDSRVPRLSPSENDWIKQELGAQGERLNGAINSREYALFSLSLDIDSCVSTLKKLNEAYADSVKAETEMFLWLGMVKCYGRIDKMMIDLRRAELSDGRYDGAFYTIGSSLIMNVLLDKVIPSAMADTMGWTISANE</sequence>
<evidence type="ECO:0000313" key="3">
    <source>
        <dbReference type="Proteomes" id="UP000638981"/>
    </source>
</evidence>
<protein>
    <recommendedName>
        <fullName evidence="4">DUF4919 domain-containing protein</fullName>
    </recommendedName>
</protein>